<feature type="transmembrane region" description="Helical" evidence="5">
    <location>
        <begin position="106"/>
        <end position="123"/>
    </location>
</feature>
<keyword evidence="3 5" id="KW-1133">Transmembrane helix</keyword>
<dbReference type="EMBL" id="CADCTH010000405">
    <property type="protein sequence ID" value="CAA9274366.1"/>
    <property type="molecule type" value="Genomic_DNA"/>
</dbReference>
<sequence>MTATTAPTATTTRSRARRWALLALQVLLALVYVASGLGKVTLEATVVAGFTEMGIGTGLTVTIGVLELLGAVGLLVPRIAGLAATAFVALMIGAVGITAATLGVSMILAPAIVLVLVAVVAWARRHETAALLRDPRRAFAAPRRA</sequence>
<comment type="subcellular location">
    <subcellularLocation>
        <location evidence="1">Membrane</location>
        <topology evidence="1">Multi-pass membrane protein</topology>
    </subcellularLocation>
</comment>
<keyword evidence="2 5" id="KW-0812">Transmembrane</keyword>
<dbReference type="GO" id="GO:0016020">
    <property type="term" value="C:membrane"/>
    <property type="evidence" value="ECO:0007669"/>
    <property type="project" value="UniProtKB-SubCell"/>
</dbReference>
<keyword evidence="4 5" id="KW-0472">Membrane</keyword>
<proteinExistence type="predicted"/>
<dbReference type="AlphaFoldDB" id="A0A6J4JA73"/>
<evidence type="ECO:0008006" key="7">
    <source>
        <dbReference type="Google" id="ProtNLM"/>
    </source>
</evidence>
<dbReference type="InterPro" id="IPR032808">
    <property type="entry name" value="DoxX"/>
</dbReference>
<evidence type="ECO:0000256" key="2">
    <source>
        <dbReference type="ARBA" id="ARBA00022692"/>
    </source>
</evidence>
<feature type="transmembrane region" description="Helical" evidence="5">
    <location>
        <begin position="79"/>
        <end position="100"/>
    </location>
</feature>
<accession>A0A6J4JA73</accession>
<reference evidence="6" key="1">
    <citation type="submission" date="2020-02" db="EMBL/GenBank/DDBJ databases">
        <authorList>
            <person name="Meier V. D."/>
        </authorList>
    </citation>
    <scope>NUCLEOTIDE SEQUENCE</scope>
    <source>
        <strain evidence="6">AVDCRST_MAG54</strain>
    </source>
</reference>
<name>A0A6J4JA73_9PSEU</name>
<gene>
    <name evidence="6" type="ORF">AVDCRST_MAG54-3187</name>
</gene>
<evidence type="ECO:0000313" key="6">
    <source>
        <dbReference type="EMBL" id="CAA9274366.1"/>
    </source>
</evidence>
<protein>
    <recommendedName>
        <fullName evidence="7">DoxX family protein</fullName>
    </recommendedName>
</protein>
<evidence type="ECO:0000256" key="4">
    <source>
        <dbReference type="ARBA" id="ARBA00023136"/>
    </source>
</evidence>
<feature type="transmembrane region" description="Helical" evidence="5">
    <location>
        <begin position="46"/>
        <end position="72"/>
    </location>
</feature>
<evidence type="ECO:0000256" key="3">
    <source>
        <dbReference type="ARBA" id="ARBA00022989"/>
    </source>
</evidence>
<dbReference type="Pfam" id="PF13564">
    <property type="entry name" value="DoxX_2"/>
    <property type="match status" value="1"/>
</dbReference>
<evidence type="ECO:0000256" key="5">
    <source>
        <dbReference type="SAM" id="Phobius"/>
    </source>
</evidence>
<organism evidence="6">
    <name type="scientific">uncultured Actinomycetospora sp</name>
    <dbReference type="NCBI Taxonomy" id="1135996"/>
    <lineage>
        <taxon>Bacteria</taxon>
        <taxon>Bacillati</taxon>
        <taxon>Actinomycetota</taxon>
        <taxon>Actinomycetes</taxon>
        <taxon>Pseudonocardiales</taxon>
        <taxon>Pseudonocardiaceae</taxon>
        <taxon>Actinomycetospora</taxon>
        <taxon>environmental samples</taxon>
    </lineage>
</organism>
<evidence type="ECO:0000256" key="1">
    <source>
        <dbReference type="ARBA" id="ARBA00004141"/>
    </source>
</evidence>